<name>A0AAD5FBM9_SILAS</name>
<evidence type="ECO:0000313" key="2">
    <source>
        <dbReference type="Proteomes" id="UP001205998"/>
    </source>
</evidence>
<reference evidence="1" key="1">
    <citation type="submission" date="2018-07" db="EMBL/GenBank/DDBJ databases">
        <title>Comparative genomics of catfishes provides insights into carnivory and benthic adaptation.</title>
        <authorList>
            <person name="Zhang Y."/>
            <person name="Wang D."/>
            <person name="Peng Z."/>
            <person name="Zheng S."/>
            <person name="Shao F."/>
            <person name="Tao W."/>
        </authorList>
    </citation>
    <scope>NUCLEOTIDE SEQUENCE</scope>
    <source>
        <strain evidence="1">Chongqing</strain>
    </source>
</reference>
<dbReference type="Proteomes" id="UP001205998">
    <property type="component" value="Unassembled WGS sequence"/>
</dbReference>
<protein>
    <submittedName>
        <fullName evidence="1">Uncharacterized protein</fullName>
    </submittedName>
</protein>
<dbReference type="Gene3D" id="1.20.5.4090">
    <property type="match status" value="1"/>
</dbReference>
<dbReference type="AlphaFoldDB" id="A0AAD5FBM9"/>
<organism evidence="1 2">
    <name type="scientific">Silurus asotus</name>
    <name type="common">Amur catfish</name>
    <name type="synonym">Parasilurus asotus</name>
    <dbReference type="NCBI Taxonomy" id="30991"/>
    <lineage>
        <taxon>Eukaryota</taxon>
        <taxon>Metazoa</taxon>
        <taxon>Chordata</taxon>
        <taxon>Craniata</taxon>
        <taxon>Vertebrata</taxon>
        <taxon>Euteleostomi</taxon>
        <taxon>Actinopterygii</taxon>
        <taxon>Neopterygii</taxon>
        <taxon>Teleostei</taxon>
        <taxon>Ostariophysi</taxon>
        <taxon>Siluriformes</taxon>
        <taxon>Siluridae</taxon>
        <taxon>Silurus</taxon>
    </lineage>
</organism>
<gene>
    <name evidence="1" type="ORF">C0J50_12114</name>
</gene>
<sequence length="68" mass="8056">MVNCSLLSRVPGDSERSNLEDRVMELEELLSETHRVCMINTQEWEQYQDVYCTMKVKYDGMKESVKHL</sequence>
<proteinExistence type="predicted"/>
<evidence type="ECO:0000313" key="1">
    <source>
        <dbReference type="EMBL" id="KAI5609629.1"/>
    </source>
</evidence>
<comment type="caution">
    <text evidence="1">The sequence shown here is derived from an EMBL/GenBank/DDBJ whole genome shotgun (WGS) entry which is preliminary data.</text>
</comment>
<dbReference type="EMBL" id="MU576264">
    <property type="protein sequence ID" value="KAI5609629.1"/>
    <property type="molecule type" value="Genomic_DNA"/>
</dbReference>
<keyword evidence="2" id="KW-1185">Reference proteome</keyword>
<accession>A0AAD5FBM9</accession>